<evidence type="ECO:0000313" key="3">
    <source>
        <dbReference type="Proteomes" id="UP000269019"/>
    </source>
</evidence>
<organism evidence="2 3">
    <name type="scientific">Corynebacterium choanae</name>
    <dbReference type="NCBI Taxonomy" id="1862358"/>
    <lineage>
        <taxon>Bacteria</taxon>
        <taxon>Bacillati</taxon>
        <taxon>Actinomycetota</taxon>
        <taxon>Actinomycetes</taxon>
        <taxon>Mycobacteriales</taxon>
        <taxon>Corynebacteriaceae</taxon>
        <taxon>Corynebacterium</taxon>
    </lineage>
</organism>
<dbReference type="Pfam" id="PF16387">
    <property type="entry name" value="DUF4996"/>
    <property type="match status" value="1"/>
</dbReference>
<dbReference type="SUPFAM" id="SSF51695">
    <property type="entry name" value="PLC-like phosphodiesterases"/>
    <property type="match status" value="1"/>
</dbReference>
<protein>
    <submittedName>
        <fullName evidence="2">Cytoplasmic glycerophosphodiester phosphodiesterase</fullName>
    </submittedName>
</protein>
<dbReference type="PROSITE" id="PS51704">
    <property type="entry name" value="GP_PDE"/>
    <property type="match status" value="1"/>
</dbReference>
<evidence type="ECO:0000259" key="1">
    <source>
        <dbReference type="PROSITE" id="PS51704"/>
    </source>
</evidence>
<dbReference type="OrthoDB" id="1854250at2"/>
<name>A0A3G6JEZ3_9CORY</name>
<dbReference type="Proteomes" id="UP000269019">
    <property type="component" value="Chromosome"/>
</dbReference>
<feature type="domain" description="GP-PDE" evidence="1">
    <location>
        <begin position="14"/>
        <end position="274"/>
    </location>
</feature>
<sequence>MNLFAQARKQAGRALIAAHRGTAGGCIFPNTLAAAKVALAHGADIVELDVVRSKDGVYFSFHDGYEEKELATATPISAMTASEVATHPYGQVFHHPGVATVDEFFPLINTLPDTLINVDRSWRYWEDGLLQQLAECTNPQRLVVKSPAEDRWLTALAQASVALPYMPIVHTEDDLARVFAAQAKYPTINLIGVELIAADVYSPLANPARIAELREQGLLIWLNALNLENLKDLFCGFDDHTSILDDPARGWGKLVEYGADIIQTDWPRLLADYLAAQPSTSSP</sequence>
<dbReference type="InterPro" id="IPR030395">
    <property type="entry name" value="GP_PDE_dom"/>
</dbReference>
<dbReference type="InterPro" id="IPR032160">
    <property type="entry name" value="DUF4996"/>
</dbReference>
<dbReference type="EMBL" id="CP033896">
    <property type="protein sequence ID" value="AZA14704.1"/>
    <property type="molecule type" value="Genomic_DNA"/>
</dbReference>
<reference evidence="2 3" key="1">
    <citation type="submission" date="2018-11" db="EMBL/GenBank/DDBJ databases">
        <authorList>
            <person name="Kleinhagauer T."/>
            <person name="Glaeser S.P."/>
            <person name="Spergser J."/>
            <person name="Ruckert C."/>
            <person name="Kaempfer P."/>
            <person name="Busse H.-J."/>
        </authorList>
    </citation>
    <scope>NUCLEOTIDE SEQUENCE [LARGE SCALE GENOMIC DNA]</scope>
    <source>
        <strain evidence="2 3">200CH</strain>
    </source>
</reference>
<dbReference type="Gene3D" id="3.20.20.190">
    <property type="entry name" value="Phosphatidylinositol (PI) phosphodiesterase"/>
    <property type="match status" value="1"/>
</dbReference>
<dbReference type="GO" id="GO:0006629">
    <property type="term" value="P:lipid metabolic process"/>
    <property type="evidence" value="ECO:0007669"/>
    <property type="project" value="InterPro"/>
</dbReference>
<dbReference type="PANTHER" id="PTHR46211:SF1">
    <property type="entry name" value="GLYCEROPHOSPHODIESTER PHOSPHODIESTERASE, CYTOPLASMIC"/>
    <property type="match status" value="1"/>
</dbReference>
<dbReference type="RefSeq" id="WP_123930403.1">
    <property type="nucleotide sequence ID" value="NZ_CP033896.1"/>
</dbReference>
<dbReference type="PANTHER" id="PTHR46211">
    <property type="entry name" value="GLYCEROPHOSPHORYL DIESTER PHOSPHODIESTERASE"/>
    <property type="match status" value="1"/>
</dbReference>
<dbReference type="CDD" id="cd08566">
    <property type="entry name" value="GDPD_AtGDE_like"/>
    <property type="match status" value="1"/>
</dbReference>
<dbReference type="AlphaFoldDB" id="A0A3G6JEZ3"/>
<keyword evidence="3" id="KW-1185">Reference proteome</keyword>
<dbReference type="InterPro" id="IPR017946">
    <property type="entry name" value="PLC-like_Pdiesterase_TIM-brl"/>
</dbReference>
<evidence type="ECO:0000313" key="2">
    <source>
        <dbReference type="EMBL" id="AZA14704.1"/>
    </source>
</evidence>
<dbReference type="KEGG" id="ccho:CCHOA_11665"/>
<dbReference type="GO" id="GO:0008081">
    <property type="term" value="F:phosphoric diester hydrolase activity"/>
    <property type="evidence" value="ECO:0007669"/>
    <property type="project" value="InterPro"/>
</dbReference>
<accession>A0A3G6JEZ3</accession>
<gene>
    <name evidence="2" type="ORF">CCHOA_11665</name>
</gene>
<proteinExistence type="predicted"/>